<name>A0A7X6DS72_9BACT</name>
<feature type="transmembrane region" description="Helical" evidence="12">
    <location>
        <begin position="272"/>
        <end position="289"/>
    </location>
</feature>
<dbReference type="PANTHER" id="PTHR30365">
    <property type="entry name" value="CYTOCHROME D UBIQUINOL OXIDASE"/>
    <property type="match status" value="1"/>
</dbReference>
<feature type="transmembrane region" description="Helical" evidence="12">
    <location>
        <begin position="140"/>
        <end position="166"/>
    </location>
</feature>
<comment type="subcellular location">
    <subcellularLocation>
        <location evidence="1">Cell membrane</location>
        <topology evidence="1">Multi-pass membrane protein</topology>
    </subcellularLocation>
</comment>
<dbReference type="GO" id="GO:0020037">
    <property type="term" value="F:heme binding"/>
    <property type="evidence" value="ECO:0007669"/>
    <property type="project" value="TreeGrafter"/>
</dbReference>
<dbReference type="GO" id="GO:0019646">
    <property type="term" value="P:aerobic electron transport chain"/>
    <property type="evidence" value="ECO:0007669"/>
    <property type="project" value="InterPro"/>
</dbReference>
<dbReference type="GO" id="GO:0046872">
    <property type="term" value="F:metal ion binding"/>
    <property type="evidence" value="ECO:0007669"/>
    <property type="project" value="UniProtKB-KW"/>
</dbReference>
<dbReference type="InterPro" id="IPR002585">
    <property type="entry name" value="Cyt-d_ubiquinol_oxidase_su_1"/>
</dbReference>
<evidence type="ECO:0000256" key="11">
    <source>
        <dbReference type="ARBA" id="ARBA00023136"/>
    </source>
</evidence>
<dbReference type="GO" id="GO:0016682">
    <property type="term" value="F:oxidoreductase activity, acting on diphenols and related substances as donors, oxygen as acceptor"/>
    <property type="evidence" value="ECO:0007669"/>
    <property type="project" value="TreeGrafter"/>
</dbReference>
<evidence type="ECO:0000256" key="5">
    <source>
        <dbReference type="ARBA" id="ARBA00022617"/>
    </source>
</evidence>
<feature type="transmembrane region" description="Helical" evidence="12">
    <location>
        <begin position="585"/>
        <end position="612"/>
    </location>
</feature>
<evidence type="ECO:0000256" key="3">
    <source>
        <dbReference type="ARBA" id="ARBA00022448"/>
    </source>
</evidence>
<proteinExistence type="inferred from homology"/>
<keyword evidence="8" id="KW-0249">Electron transport</keyword>
<feature type="transmembrane region" description="Helical" evidence="12">
    <location>
        <begin position="388"/>
        <end position="407"/>
    </location>
</feature>
<dbReference type="RefSeq" id="WP_168061447.1">
    <property type="nucleotide sequence ID" value="NZ_VTOW01000003.1"/>
</dbReference>
<evidence type="ECO:0000256" key="10">
    <source>
        <dbReference type="ARBA" id="ARBA00023004"/>
    </source>
</evidence>
<protein>
    <submittedName>
        <fullName evidence="13">Uncharacterized protein</fullName>
    </submittedName>
</protein>
<evidence type="ECO:0000256" key="4">
    <source>
        <dbReference type="ARBA" id="ARBA00022475"/>
    </source>
</evidence>
<gene>
    <name evidence="13" type="ORF">MNODULE_15190</name>
</gene>
<dbReference type="GO" id="GO:0070069">
    <property type="term" value="C:cytochrome complex"/>
    <property type="evidence" value="ECO:0007669"/>
    <property type="project" value="InterPro"/>
</dbReference>
<feature type="transmembrane region" description="Helical" evidence="12">
    <location>
        <begin position="466"/>
        <end position="489"/>
    </location>
</feature>
<feature type="transmembrane region" description="Helical" evidence="12">
    <location>
        <begin position="436"/>
        <end position="454"/>
    </location>
</feature>
<feature type="transmembrane region" description="Helical" evidence="12">
    <location>
        <begin position="341"/>
        <end position="368"/>
    </location>
</feature>
<dbReference type="Pfam" id="PF01654">
    <property type="entry name" value="Cyt_bd_oxida_I"/>
    <property type="match status" value="1"/>
</dbReference>
<keyword evidence="7" id="KW-0479">Metal-binding</keyword>
<dbReference type="GO" id="GO:0009055">
    <property type="term" value="F:electron transfer activity"/>
    <property type="evidence" value="ECO:0007669"/>
    <property type="project" value="InterPro"/>
</dbReference>
<feature type="transmembrane region" description="Helical" evidence="12">
    <location>
        <begin position="99"/>
        <end position="119"/>
    </location>
</feature>
<dbReference type="EMBL" id="VTOW01000003">
    <property type="protein sequence ID" value="NKE72093.1"/>
    <property type="molecule type" value="Genomic_DNA"/>
</dbReference>
<evidence type="ECO:0000256" key="1">
    <source>
        <dbReference type="ARBA" id="ARBA00004651"/>
    </source>
</evidence>
<evidence type="ECO:0000256" key="6">
    <source>
        <dbReference type="ARBA" id="ARBA00022692"/>
    </source>
</evidence>
<keyword evidence="9 12" id="KW-1133">Transmembrane helix</keyword>
<evidence type="ECO:0000256" key="9">
    <source>
        <dbReference type="ARBA" id="ARBA00022989"/>
    </source>
</evidence>
<evidence type="ECO:0000256" key="2">
    <source>
        <dbReference type="ARBA" id="ARBA00009819"/>
    </source>
</evidence>
<feature type="transmembrane region" description="Helical" evidence="12">
    <location>
        <begin position="181"/>
        <end position="200"/>
    </location>
</feature>
<organism evidence="13 14">
    <name type="scientific">Candidatus Manganitrophus noduliformans</name>
    <dbReference type="NCBI Taxonomy" id="2606439"/>
    <lineage>
        <taxon>Bacteria</taxon>
        <taxon>Pseudomonadati</taxon>
        <taxon>Nitrospirota</taxon>
        <taxon>Nitrospiria</taxon>
        <taxon>Candidatus Troglogloeales</taxon>
        <taxon>Candidatus Manganitrophaceae</taxon>
        <taxon>Candidatus Manganitrophus</taxon>
    </lineage>
</organism>
<evidence type="ECO:0000256" key="8">
    <source>
        <dbReference type="ARBA" id="ARBA00022982"/>
    </source>
</evidence>
<feature type="transmembrane region" description="Helical" evidence="12">
    <location>
        <begin position="540"/>
        <end position="558"/>
    </location>
</feature>
<feature type="transmembrane region" description="Helical" evidence="12">
    <location>
        <begin position="309"/>
        <end position="329"/>
    </location>
</feature>
<keyword evidence="11 12" id="KW-0472">Membrane</keyword>
<keyword evidence="14" id="KW-1185">Reference proteome</keyword>
<dbReference type="AlphaFoldDB" id="A0A7X6DS72"/>
<keyword evidence="10" id="KW-0408">Iron</keyword>
<keyword evidence="3" id="KW-0813">Transport</keyword>
<evidence type="ECO:0000313" key="13">
    <source>
        <dbReference type="EMBL" id="NKE72093.1"/>
    </source>
</evidence>
<evidence type="ECO:0000313" key="14">
    <source>
        <dbReference type="Proteomes" id="UP000534783"/>
    </source>
</evidence>
<comment type="caution">
    <text evidence="13">The sequence shown here is derived from an EMBL/GenBank/DDBJ whole genome shotgun (WGS) entry which is preliminary data.</text>
</comment>
<keyword evidence="5" id="KW-0349">Heme</keyword>
<accession>A0A7X6DS72</accession>
<sequence length="637" mass="71337">MEKSGFSDFLEPPLSRRAVLLLLIFFLTVVLPSDSDGQSAVQPSSPPLQKETSKDIYFKSDGVISGPPAPRLKQTDYLYFIPLPQFGGNRILVWMMAQIHLYFGAFTLGTLFLVMIFELRGICSRQNETRQKYDRMAHEMLRAVLLALSLTAITGGLFLFGLLAFYPELLRYLATVFRPLLLIYALLFILLSGTTALYEYAWHQMQSGIAKWGHFFIGILINIFGLILLLVANGWSSFMSSPSGVDEAGRFLGNSWNVLNNPLWITSSVHRFFGNIVLGAAVITAYAAVKSLASTSVEHRSWYEWMSHVSLLAMIAALCTLPAGGYWMMRATYGYRQQMGITLLGGLLAWVGMLLVILLGGLFIAINYYLWLRIDSTGERRFNRQAKYLLLILGVCFLIYVTPHTLVMTPAELKAMGGAQHPVTGNYGVESSKQPAVNIMIIVTIWSLLSFWRSRSRRSKPRAAEIALITLFAAGVANIVVLGTYGYFIPANARIGLQIPMVMTTLSIALFGSILSHAMVRKEEKIDRPIWGRLPNRGHYALLFIAVTVTWIMGVGGYRRSAVRLHWHINEILRDSSPWAFTPPLAQVGLVITANVLLFWSALLVLFWLVGLKRNSQSENQKEDKIKLGQEFAEMPE</sequence>
<keyword evidence="6 12" id="KW-0812">Transmembrane</keyword>
<feature type="transmembrane region" description="Helical" evidence="12">
    <location>
        <begin position="212"/>
        <end position="232"/>
    </location>
</feature>
<keyword evidence="4" id="KW-1003">Cell membrane</keyword>
<dbReference type="GO" id="GO:0005886">
    <property type="term" value="C:plasma membrane"/>
    <property type="evidence" value="ECO:0007669"/>
    <property type="project" value="UniProtKB-SubCell"/>
</dbReference>
<evidence type="ECO:0000256" key="12">
    <source>
        <dbReference type="SAM" id="Phobius"/>
    </source>
</evidence>
<evidence type="ECO:0000256" key="7">
    <source>
        <dbReference type="ARBA" id="ARBA00022723"/>
    </source>
</evidence>
<feature type="transmembrane region" description="Helical" evidence="12">
    <location>
        <begin position="495"/>
        <end position="520"/>
    </location>
</feature>
<dbReference type="Proteomes" id="UP000534783">
    <property type="component" value="Unassembled WGS sequence"/>
</dbReference>
<comment type="similarity">
    <text evidence="2">Belongs to the cytochrome ubiquinol oxidase subunit 1 family.</text>
</comment>
<dbReference type="PANTHER" id="PTHR30365:SF14">
    <property type="entry name" value="CYTOCHROME BD MENAQUINOL OXIDASE SUBUNIT I-RELATED"/>
    <property type="match status" value="1"/>
</dbReference>
<reference evidence="13 14" key="1">
    <citation type="journal article" date="2020" name="Nature">
        <title>Bacterial chemolithoautotrophy via manganese oxidation.</title>
        <authorList>
            <person name="Yu H."/>
            <person name="Leadbetter J.R."/>
        </authorList>
    </citation>
    <scope>NUCLEOTIDE SEQUENCE [LARGE SCALE GENOMIC DNA]</scope>
    <source>
        <strain evidence="13 14">Mn-1</strain>
    </source>
</reference>